<sequence>MFWVHTNLCIWLGLTCKFEVIQLSKSLYLLNLLRC</sequence>
<dbReference type="AlphaFoldDB" id="A0A0A9GG82"/>
<protein>
    <submittedName>
        <fullName evidence="1">Uncharacterized protein</fullName>
    </submittedName>
</protein>
<reference evidence="1" key="1">
    <citation type="submission" date="2014-09" db="EMBL/GenBank/DDBJ databases">
        <authorList>
            <person name="Magalhaes I.L.F."/>
            <person name="Oliveira U."/>
            <person name="Santos F.R."/>
            <person name="Vidigal T.H.D.A."/>
            <person name="Brescovit A.D."/>
            <person name="Santos A.J."/>
        </authorList>
    </citation>
    <scope>NUCLEOTIDE SEQUENCE</scope>
    <source>
        <tissue evidence="1">Shoot tissue taken approximately 20 cm above the soil surface</tissue>
    </source>
</reference>
<reference evidence="1" key="2">
    <citation type="journal article" date="2015" name="Data Brief">
        <title>Shoot transcriptome of the giant reed, Arundo donax.</title>
        <authorList>
            <person name="Barrero R.A."/>
            <person name="Guerrero F.D."/>
            <person name="Moolhuijzen P."/>
            <person name="Goolsby J.A."/>
            <person name="Tidwell J."/>
            <person name="Bellgard S.E."/>
            <person name="Bellgard M.I."/>
        </authorList>
    </citation>
    <scope>NUCLEOTIDE SEQUENCE</scope>
    <source>
        <tissue evidence="1">Shoot tissue taken approximately 20 cm above the soil surface</tissue>
    </source>
</reference>
<proteinExistence type="predicted"/>
<accession>A0A0A9GG82</accession>
<evidence type="ECO:0000313" key="1">
    <source>
        <dbReference type="EMBL" id="JAE19653.1"/>
    </source>
</evidence>
<name>A0A0A9GG82_ARUDO</name>
<dbReference type="EMBL" id="GBRH01178243">
    <property type="protein sequence ID" value="JAE19653.1"/>
    <property type="molecule type" value="Transcribed_RNA"/>
</dbReference>
<organism evidence="1">
    <name type="scientific">Arundo donax</name>
    <name type="common">Giant reed</name>
    <name type="synonym">Donax arundinaceus</name>
    <dbReference type="NCBI Taxonomy" id="35708"/>
    <lineage>
        <taxon>Eukaryota</taxon>
        <taxon>Viridiplantae</taxon>
        <taxon>Streptophyta</taxon>
        <taxon>Embryophyta</taxon>
        <taxon>Tracheophyta</taxon>
        <taxon>Spermatophyta</taxon>
        <taxon>Magnoliopsida</taxon>
        <taxon>Liliopsida</taxon>
        <taxon>Poales</taxon>
        <taxon>Poaceae</taxon>
        <taxon>PACMAD clade</taxon>
        <taxon>Arundinoideae</taxon>
        <taxon>Arundineae</taxon>
        <taxon>Arundo</taxon>
    </lineage>
</organism>